<gene>
    <name evidence="10" type="ORF">FJR03_09915</name>
</gene>
<keyword evidence="4 7" id="KW-0238">DNA-binding</keyword>
<dbReference type="Pfam" id="PF00072">
    <property type="entry name" value="Response_reg"/>
    <property type="match status" value="1"/>
</dbReference>
<evidence type="ECO:0000256" key="1">
    <source>
        <dbReference type="ARBA" id="ARBA00022553"/>
    </source>
</evidence>
<keyword evidence="1 6" id="KW-0597">Phosphoprotein</keyword>
<keyword evidence="3" id="KW-0805">Transcription regulation</keyword>
<name>A0A7M1AX51_9BACT</name>
<dbReference type="SUPFAM" id="SSF52172">
    <property type="entry name" value="CheY-like"/>
    <property type="match status" value="1"/>
</dbReference>
<dbReference type="RefSeq" id="WP_193113354.1">
    <property type="nucleotide sequence ID" value="NZ_CP041165.1"/>
</dbReference>
<dbReference type="GO" id="GO:0032993">
    <property type="term" value="C:protein-DNA complex"/>
    <property type="evidence" value="ECO:0007669"/>
    <property type="project" value="TreeGrafter"/>
</dbReference>
<dbReference type="SMART" id="SM00448">
    <property type="entry name" value="REC"/>
    <property type="match status" value="1"/>
</dbReference>
<dbReference type="GO" id="GO:0000976">
    <property type="term" value="F:transcription cis-regulatory region binding"/>
    <property type="evidence" value="ECO:0007669"/>
    <property type="project" value="TreeGrafter"/>
</dbReference>
<dbReference type="EMBL" id="CP041165">
    <property type="protein sequence ID" value="QOP42033.1"/>
    <property type="molecule type" value="Genomic_DNA"/>
</dbReference>
<organism evidence="10 11">
    <name type="scientific">Sulfurimonas marina</name>
    <dbReference type="NCBI Taxonomy" id="2590551"/>
    <lineage>
        <taxon>Bacteria</taxon>
        <taxon>Pseudomonadati</taxon>
        <taxon>Campylobacterota</taxon>
        <taxon>Epsilonproteobacteria</taxon>
        <taxon>Campylobacterales</taxon>
        <taxon>Sulfurimonadaceae</taxon>
        <taxon>Sulfurimonas</taxon>
    </lineage>
</organism>
<evidence type="ECO:0000259" key="8">
    <source>
        <dbReference type="PROSITE" id="PS50110"/>
    </source>
</evidence>
<keyword evidence="2" id="KW-0902">Two-component regulatory system</keyword>
<dbReference type="SMART" id="SM00862">
    <property type="entry name" value="Trans_reg_C"/>
    <property type="match status" value="1"/>
</dbReference>
<dbReference type="GO" id="GO:0005829">
    <property type="term" value="C:cytosol"/>
    <property type="evidence" value="ECO:0007669"/>
    <property type="project" value="TreeGrafter"/>
</dbReference>
<keyword evidence="11" id="KW-1185">Reference proteome</keyword>
<feature type="DNA-binding region" description="OmpR/PhoB-type" evidence="7">
    <location>
        <begin position="124"/>
        <end position="217"/>
    </location>
</feature>
<evidence type="ECO:0000313" key="10">
    <source>
        <dbReference type="EMBL" id="QOP42033.1"/>
    </source>
</evidence>
<dbReference type="GO" id="GO:0006355">
    <property type="term" value="P:regulation of DNA-templated transcription"/>
    <property type="evidence" value="ECO:0007669"/>
    <property type="project" value="InterPro"/>
</dbReference>
<evidence type="ECO:0000313" key="11">
    <source>
        <dbReference type="Proteomes" id="UP000593910"/>
    </source>
</evidence>
<dbReference type="KEGG" id="smax:FJR03_09915"/>
<evidence type="ECO:0000256" key="5">
    <source>
        <dbReference type="ARBA" id="ARBA00023163"/>
    </source>
</evidence>
<dbReference type="Proteomes" id="UP000593910">
    <property type="component" value="Chromosome"/>
</dbReference>
<feature type="domain" description="OmpR/PhoB-type" evidence="9">
    <location>
        <begin position="124"/>
        <end position="217"/>
    </location>
</feature>
<evidence type="ECO:0000256" key="2">
    <source>
        <dbReference type="ARBA" id="ARBA00023012"/>
    </source>
</evidence>
<dbReference type="PANTHER" id="PTHR48111:SF21">
    <property type="entry name" value="DNA-BINDING DUAL MASTER TRANSCRIPTIONAL REGULATOR RPAA"/>
    <property type="match status" value="1"/>
</dbReference>
<feature type="domain" description="Response regulatory" evidence="8">
    <location>
        <begin position="2"/>
        <end position="116"/>
    </location>
</feature>
<evidence type="ECO:0000259" key="9">
    <source>
        <dbReference type="PROSITE" id="PS51755"/>
    </source>
</evidence>
<dbReference type="Gene3D" id="1.10.10.10">
    <property type="entry name" value="Winged helix-like DNA-binding domain superfamily/Winged helix DNA-binding domain"/>
    <property type="match status" value="1"/>
</dbReference>
<dbReference type="CDD" id="cd00383">
    <property type="entry name" value="trans_reg_C"/>
    <property type="match status" value="1"/>
</dbReference>
<evidence type="ECO:0000256" key="7">
    <source>
        <dbReference type="PROSITE-ProRule" id="PRU01091"/>
    </source>
</evidence>
<dbReference type="PROSITE" id="PS51755">
    <property type="entry name" value="OMPR_PHOB"/>
    <property type="match status" value="1"/>
</dbReference>
<reference evidence="10 11" key="1">
    <citation type="submission" date="2019-06" db="EMBL/GenBank/DDBJ databases">
        <title>Sulfurimonas gotlandica sp. nov., a chemoautotrophic and psychrotolerant epsilonproteobacterium isolated from a pelagic redoxcline, and an emended description of the genus Sulfurimonas.</title>
        <authorList>
            <person name="Wang S."/>
            <person name="Jiang L."/>
            <person name="Shao Z."/>
        </authorList>
    </citation>
    <scope>NUCLEOTIDE SEQUENCE [LARGE SCALE GENOMIC DNA]</scope>
    <source>
        <strain evidence="10 11">B2</strain>
    </source>
</reference>
<dbReference type="InterPro" id="IPR036388">
    <property type="entry name" value="WH-like_DNA-bd_sf"/>
</dbReference>
<proteinExistence type="predicted"/>
<dbReference type="InterPro" id="IPR039420">
    <property type="entry name" value="WalR-like"/>
</dbReference>
<protein>
    <submittedName>
        <fullName evidence="10">Response regulator transcription factor</fullName>
    </submittedName>
</protein>
<accession>A0A7M1AX51</accession>
<dbReference type="Pfam" id="PF00486">
    <property type="entry name" value="Trans_reg_C"/>
    <property type="match status" value="1"/>
</dbReference>
<dbReference type="AlphaFoldDB" id="A0A7M1AX51"/>
<dbReference type="InterPro" id="IPR001867">
    <property type="entry name" value="OmpR/PhoB-type_DNA-bd"/>
</dbReference>
<dbReference type="PANTHER" id="PTHR48111">
    <property type="entry name" value="REGULATOR OF RPOS"/>
    <property type="match status" value="1"/>
</dbReference>
<evidence type="ECO:0000256" key="3">
    <source>
        <dbReference type="ARBA" id="ARBA00023015"/>
    </source>
</evidence>
<dbReference type="InterPro" id="IPR011006">
    <property type="entry name" value="CheY-like_superfamily"/>
</dbReference>
<evidence type="ECO:0000256" key="6">
    <source>
        <dbReference type="PROSITE-ProRule" id="PRU00169"/>
    </source>
</evidence>
<dbReference type="GO" id="GO:0000156">
    <property type="term" value="F:phosphorelay response regulator activity"/>
    <property type="evidence" value="ECO:0007669"/>
    <property type="project" value="TreeGrafter"/>
</dbReference>
<dbReference type="Gene3D" id="3.40.50.2300">
    <property type="match status" value="1"/>
</dbReference>
<dbReference type="InterPro" id="IPR001789">
    <property type="entry name" value="Sig_transdc_resp-reg_receiver"/>
</dbReference>
<feature type="modified residue" description="4-aspartylphosphate" evidence="6">
    <location>
        <position position="51"/>
    </location>
</feature>
<evidence type="ECO:0000256" key="4">
    <source>
        <dbReference type="ARBA" id="ARBA00023125"/>
    </source>
</evidence>
<keyword evidence="5" id="KW-0804">Transcription</keyword>
<dbReference type="PROSITE" id="PS50110">
    <property type="entry name" value="RESPONSE_REGULATORY"/>
    <property type="match status" value="1"/>
</dbReference>
<sequence>MNILLLEDEYSLRISIEEFLRDIGYNVDGFTDGNDAYYAIYDKSYDILLLDVNVPSINGFELLKKLKDENINIPAIFLTSMTDIDDLKEGYRRGCCDYIRKPFDLEELELRIEQALASYLQNKSSIIELGPELVYNLKTAKLTYKGEEIVLRKTEKDLLEVLIKNKNAVVSTQMFQDAVWGEYVEPATIRVQLNNLKKKLPLDILQNRRGLGYIIER</sequence>